<evidence type="ECO:0000259" key="3">
    <source>
        <dbReference type="Pfam" id="PF20945"/>
    </source>
</evidence>
<keyword evidence="2" id="KW-1133">Transmembrane helix</keyword>
<dbReference type="Pfam" id="PF20945">
    <property type="entry name" value="RMP1"/>
    <property type="match status" value="1"/>
</dbReference>
<organism evidence="4 5">
    <name type="scientific">Lodderomyces elongisporus (strain ATCC 11503 / CBS 2605 / JCM 1781 / NBRC 1676 / NRRL YB-4239)</name>
    <name type="common">Yeast</name>
    <name type="synonym">Saccharomyces elongisporus</name>
    <dbReference type="NCBI Taxonomy" id="379508"/>
    <lineage>
        <taxon>Eukaryota</taxon>
        <taxon>Fungi</taxon>
        <taxon>Dikarya</taxon>
        <taxon>Ascomycota</taxon>
        <taxon>Saccharomycotina</taxon>
        <taxon>Pichiomycetes</taxon>
        <taxon>Debaryomycetaceae</taxon>
        <taxon>Candida/Lodderomyces clade</taxon>
        <taxon>Lodderomyces</taxon>
    </lineage>
</organism>
<dbReference type="PANTHER" id="PTHR37792">
    <property type="entry name" value="RIBONUCLEASE MRP PROTEIN SUBUNIT RMP1"/>
    <property type="match status" value="1"/>
</dbReference>
<feature type="transmembrane region" description="Helical" evidence="2">
    <location>
        <begin position="95"/>
        <end position="119"/>
    </location>
</feature>
<dbReference type="FunCoup" id="A5E1B4">
    <property type="interactions" value="71"/>
</dbReference>
<dbReference type="GO" id="GO:0042134">
    <property type="term" value="F:rRNA primary transcript binding"/>
    <property type="evidence" value="ECO:0007669"/>
    <property type="project" value="InterPro"/>
</dbReference>
<dbReference type="OrthoDB" id="5414547at2759"/>
<dbReference type="OMA" id="HNMSIND"/>
<dbReference type="KEGG" id="lel:PVL30_002897"/>
<evidence type="ECO:0000256" key="1">
    <source>
        <dbReference type="SAM" id="MobiDB-lite"/>
    </source>
</evidence>
<dbReference type="InParanoid" id="A5E1B4"/>
<protein>
    <recommendedName>
        <fullName evidence="3">RNase MRP protein 1 RNA binding domain-containing protein</fullName>
    </recommendedName>
</protein>
<gene>
    <name evidence="4" type="ORF">LELG_03401</name>
</gene>
<accession>A5E1B4</accession>
<keyword evidence="5" id="KW-1185">Reference proteome</keyword>
<dbReference type="GO" id="GO:0000466">
    <property type="term" value="P:maturation of 5.8S rRNA from tricistronic rRNA transcript (SSU-rRNA, 5.8S rRNA, LSU-rRNA)"/>
    <property type="evidence" value="ECO:0007669"/>
    <property type="project" value="TreeGrafter"/>
</dbReference>
<evidence type="ECO:0000313" key="4">
    <source>
        <dbReference type="EMBL" id="EDK45222.1"/>
    </source>
</evidence>
<dbReference type="EMBL" id="CH981527">
    <property type="protein sequence ID" value="EDK45222.1"/>
    <property type="molecule type" value="Genomic_DNA"/>
</dbReference>
<feature type="domain" description="RNase MRP protein 1 RNA binding" evidence="3">
    <location>
        <begin position="16"/>
        <end position="119"/>
    </location>
</feature>
<dbReference type="HOGENOM" id="CLU_842168_0_0_1"/>
<evidence type="ECO:0000313" key="5">
    <source>
        <dbReference type="Proteomes" id="UP000001996"/>
    </source>
</evidence>
<dbReference type="InterPro" id="IPR047205">
    <property type="entry name" value="RMP1"/>
</dbReference>
<dbReference type="GeneID" id="5232575"/>
<proteinExistence type="predicted"/>
<dbReference type="CDD" id="cd22573">
    <property type="entry name" value="RMP1_RBD"/>
    <property type="match status" value="1"/>
</dbReference>
<reference evidence="4 5" key="1">
    <citation type="journal article" date="2009" name="Nature">
        <title>Evolution of pathogenicity and sexual reproduction in eight Candida genomes.</title>
        <authorList>
            <person name="Butler G."/>
            <person name="Rasmussen M.D."/>
            <person name="Lin M.F."/>
            <person name="Santos M.A."/>
            <person name="Sakthikumar S."/>
            <person name="Munro C.A."/>
            <person name="Rheinbay E."/>
            <person name="Grabherr M."/>
            <person name="Forche A."/>
            <person name="Reedy J.L."/>
            <person name="Agrafioti I."/>
            <person name="Arnaud M.B."/>
            <person name="Bates S."/>
            <person name="Brown A.J."/>
            <person name="Brunke S."/>
            <person name="Costanzo M.C."/>
            <person name="Fitzpatrick D.A."/>
            <person name="de Groot P.W."/>
            <person name="Harris D."/>
            <person name="Hoyer L.L."/>
            <person name="Hube B."/>
            <person name="Klis F.M."/>
            <person name="Kodira C."/>
            <person name="Lennard N."/>
            <person name="Logue M.E."/>
            <person name="Martin R."/>
            <person name="Neiman A.M."/>
            <person name="Nikolaou E."/>
            <person name="Quail M.A."/>
            <person name="Quinn J."/>
            <person name="Santos M.C."/>
            <person name="Schmitzberger F.F."/>
            <person name="Sherlock G."/>
            <person name="Shah P."/>
            <person name="Silverstein K.A."/>
            <person name="Skrzypek M.S."/>
            <person name="Soll D."/>
            <person name="Staggs R."/>
            <person name="Stansfield I."/>
            <person name="Stumpf M.P."/>
            <person name="Sudbery P.E."/>
            <person name="Srikantha T."/>
            <person name="Zeng Q."/>
            <person name="Berman J."/>
            <person name="Berriman M."/>
            <person name="Heitman J."/>
            <person name="Gow N.A."/>
            <person name="Lorenz M.C."/>
            <person name="Birren B.W."/>
            <person name="Kellis M."/>
            <person name="Cuomo C.A."/>
        </authorList>
    </citation>
    <scope>NUCLEOTIDE SEQUENCE [LARGE SCALE GENOMIC DNA]</scope>
    <source>
        <strain evidence="5">ATCC 11503 / BCRC 21390 / CBS 2605 / JCM 1781 / NBRC 1676 / NRRL YB-4239</strain>
    </source>
</reference>
<dbReference type="PANTHER" id="PTHR37792:SF1">
    <property type="entry name" value="RIBONUCLEASE MRP PROTEIN SUBUNIT RMP1"/>
    <property type="match status" value="1"/>
</dbReference>
<keyword evidence="2" id="KW-0812">Transmembrane</keyword>
<dbReference type="GO" id="GO:0000294">
    <property type="term" value="P:nuclear-transcribed mRNA catabolic process, RNase MRP-dependent"/>
    <property type="evidence" value="ECO:0007669"/>
    <property type="project" value="TreeGrafter"/>
</dbReference>
<evidence type="ECO:0000256" key="2">
    <source>
        <dbReference type="SAM" id="Phobius"/>
    </source>
</evidence>
<dbReference type="GO" id="GO:0000172">
    <property type="term" value="C:ribonuclease MRP complex"/>
    <property type="evidence" value="ECO:0007669"/>
    <property type="project" value="InterPro"/>
</dbReference>
<dbReference type="AlphaFoldDB" id="A5E1B4"/>
<dbReference type="STRING" id="379508.A5E1B4"/>
<dbReference type="InterPro" id="IPR047204">
    <property type="entry name" value="RMP1_RBD"/>
</dbReference>
<feature type="compositionally biased region" description="Basic and acidic residues" evidence="1">
    <location>
        <begin position="238"/>
        <end position="249"/>
    </location>
</feature>
<sequence length="330" mass="37396">MNEDTFNSLHNDYDVLYLLQVRSKNQHRQKHWFKFMNITCRHLRKIIKLQIDIMRVTSASNGSTILPKILSKLEYKRKQIVDLAQHILKISRQAYYAYNSILVLGQFITLGFALLGNLASIVQLLSKIPGVKVLRKWDVNVVALGKNDVARDIEQRKANTVGNYEEGDDLGEEINFHEEFGDTVYDANFSLPTSNSKVVESVSATTSYGDENSREKLRQNAETRTKLENCLENTIGKNMDKITNKHSKTESNANKFSAKSGIMQISDEPIDNKAQAHPTSTQKKSDTVKKKRKASVHNMSINDIFGSSSKKLKKSKSKTEKSVKLKKALT</sequence>
<name>A5E1B4_LODEL</name>
<feature type="region of interest" description="Disordered" evidence="1">
    <location>
        <begin position="238"/>
        <end position="257"/>
    </location>
</feature>
<dbReference type="Proteomes" id="UP000001996">
    <property type="component" value="Unassembled WGS sequence"/>
</dbReference>
<feature type="region of interest" description="Disordered" evidence="1">
    <location>
        <begin position="270"/>
        <end position="330"/>
    </location>
</feature>
<keyword evidence="2" id="KW-0472">Membrane</keyword>
<dbReference type="VEuPathDB" id="FungiDB:LELG_03401"/>